<accession>A0A0D9SCC8</accession>
<feature type="transmembrane region" description="Helical" evidence="1">
    <location>
        <begin position="12"/>
        <end position="31"/>
    </location>
</feature>
<name>A0A0D9SCC8_CHLSB</name>
<protein>
    <submittedName>
        <fullName evidence="2">GRB2 binding adaptor protein, transmembrane</fullName>
    </submittedName>
</protein>
<gene>
    <name evidence="2" type="primary">GAPT</name>
</gene>
<sequence length="157" mass="17879">MLKSCGNNLVAISVGISLLLLLVVCGIGCAWHCKRHVATRFTLPKFLQRRSSRRKVCTKTFLGPRIIGLRHKISVETQDHKSAVKGNNVHKNYENVEAGPPKVKGKTGKELYENTWQSNFEEHIYGNETSSDYYNFQKPRPSEVPQDEDIYILPDSY</sequence>
<dbReference type="GeneTree" id="ENSGT00390000011255"/>
<reference evidence="2" key="3">
    <citation type="submission" date="2025-09" db="UniProtKB">
        <authorList>
            <consortium name="Ensembl"/>
        </authorList>
    </citation>
    <scope>IDENTIFICATION</scope>
</reference>
<dbReference type="PRINTS" id="PR02077">
    <property type="entry name" value="PROTEINGAPT"/>
</dbReference>
<dbReference type="Bgee" id="ENSCSAG00000019002">
    <property type="expression patterns" value="Expressed in blood and 1 other cell type or tissue"/>
</dbReference>
<evidence type="ECO:0000256" key="1">
    <source>
        <dbReference type="SAM" id="Phobius"/>
    </source>
</evidence>
<dbReference type="GO" id="GO:0005886">
    <property type="term" value="C:plasma membrane"/>
    <property type="evidence" value="ECO:0007669"/>
    <property type="project" value="Ensembl"/>
</dbReference>
<dbReference type="STRING" id="60711.ENSCSAP00000018517"/>
<dbReference type="GO" id="GO:0001782">
    <property type="term" value="P:B cell homeostasis"/>
    <property type="evidence" value="ECO:0007669"/>
    <property type="project" value="Ensembl"/>
</dbReference>
<dbReference type="GO" id="GO:0005794">
    <property type="term" value="C:Golgi apparatus"/>
    <property type="evidence" value="ECO:0007669"/>
    <property type="project" value="Ensembl"/>
</dbReference>
<organism evidence="2 3">
    <name type="scientific">Chlorocebus sabaeus</name>
    <name type="common">Green monkey</name>
    <name type="synonym">Simia sabaea</name>
    <dbReference type="NCBI Taxonomy" id="60711"/>
    <lineage>
        <taxon>Eukaryota</taxon>
        <taxon>Metazoa</taxon>
        <taxon>Chordata</taxon>
        <taxon>Craniata</taxon>
        <taxon>Vertebrata</taxon>
        <taxon>Euteleostomi</taxon>
        <taxon>Mammalia</taxon>
        <taxon>Eutheria</taxon>
        <taxon>Euarchontoglires</taxon>
        <taxon>Primates</taxon>
        <taxon>Haplorrhini</taxon>
        <taxon>Catarrhini</taxon>
        <taxon>Cercopithecidae</taxon>
        <taxon>Cercopithecinae</taxon>
        <taxon>Chlorocebus</taxon>
    </lineage>
</organism>
<dbReference type="AlphaFoldDB" id="A0A0D9SCC8"/>
<evidence type="ECO:0000313" key="3">
    <source>
        <dbReference type="Proteomes" id="UP000029965"/>
    </source>
</evidence>
<reference evidence="2 3" key="1">
    <citation type="submission" date="2014-03" db="EMBL/GenBank/DDBJ databases">
        <authorList>
            <person name="Warren W."/>
            <person name="Wilson R.K."/>
        </authorList>
    </citation>
    <scope>NUCLEOTIDE SEQUENCE</scope>
</reference>
<evidence type="ECO:0000313" key="2">
    <source>
        <dbReference type="Ensembl" id="ENSCSAP00000018517.1"/>
    </source>
</evidence>
<dbReference type="KEGG" id="csab:103221824"/>
<dbReference type="EMBL" id="AQIB01086486">
    <property type="status" value="NOT_ANNOTATED_CDS"/>
    <property type="molecule type" value="Genomic_DNA"/>
</dbReference>
<dbReference type="GO" id="GO:0002322">
    <property type="term" value="P:B cell proliferation involved in immune response"/>
    <property type="evidence" value="ECO:0007669"/>
    <property type="project" value="Ensembl"/>
</dbReference>
<keyword evidence="1" id="KW-1133">Transmembrane helix</keyword>
<keyword evidence="1" id="KW-0812">Transmembrane</keyword>
<dbReference type="Ensembl" id="ENSCSAT00000019092.1">
    <property type="protein sequence ID" value="ENSCSAP00000018517.1"/>
    <property type="gene ID" value="ENSCSAG00000019002.1"/>
</dbReference>
<keyword evidence="1" id="KW-0472">Membrane</keyword>
<dbReference type="InterPro" id="IPR021082">
    <property type="entry name" value="Protein_GAPT"/>
</dbReference>
<dbReference type="Pfam" id="PF11770">
    <property type="entry name" value="GAPT"/>
    <property type="match status" value="1"/>
</dbReference>
<keyword evidence="3" id="KW-1185">Reference proteome</keyword>
<dbReference type="Proteomes" id="UP000029965">
    <property type="component" value="Chromosome 4"/>
</dbReference>
<dbReference type="PANTHER" id="PTHR37350:SF1">
    <property type="entry name" value="PROTEIN GAPT"/>
    <property type="match status" value="1"/>
</dbReference>
<reference evidence="2" key="2">
    <citation type="submission" date="2025-08" db="UniProtKB">
        <authorList>
            <consortium name="Ensembl"/>
        </authorList>
    </citation>
    <scope>IDENTIFICATION</scope>
</reference>
<dbReference type="BioGRID-ORCS" id="103221824">
    <property type="hits" value="0 hits in 9 CRISPR screens"/>
</dbReference>
<dbReference type="OMA" id="WHWKHRN"/>
<dbReference type="PANTHER" id="PTHR37350">
    <property type="entry name" value="PROTEIN GAPT"/>
    <property type="match status" value="1"/>
</dbReference>
<dbReference type="eggNOG" id="ENOG502TKNI">
    <property type="taxonomic scope" value="Eukaryota"/>
</dbReference>
<proteinExistence type="predicted"/>